<proteinExistence type="predicted"/>
<name>A0A971S1M8_9BACT</name>
<comment type="caution">
    <text evidence="2">The sequence shown here is derived from an EMBL/GenBank/DDBJ whole genome shotgun (WGS) entry which is preliminary data.</text>
</comment>
<dbReference type="GO" id="GO:0032259">
    <property type="term" value="P:methylation"/>
    <property type="evidence" value="ECO:0007669"/>
    <property type="project" value="UniProtKB-KW"/>
</dbReference>
<dbReference type="AlphaFoldDB" id="A0A971S1M8"/>
<evidence type="ECO:0000259" key="1">
    <source>
        <dbReference type="Pfam" id="PF08241"/>
    </source>
</evidence>
<feature type="domain" description="Methyltransferase type 11" evidence="1">
    <location>
        <begin position="37"/>
        <end position="134"/>
    </location>
</feature>
<keyword evidence="2" id="KW-0489">Methyltransferase</keyword>
<dbReference type="Gene3D" id="3.40.50.150">
    <property type="entry name" value="Vaccinia Virus protein VP39"/>
    <property type="match status" value="1"/>
</dbReference>
<evidence type="ECO:0000313" key="3">
    <source>
        <dbReference type="Proteomes" id="UP000777265"/>
    </source>
</evidence>
<reference evidence="2" key="1">
    <citation type="journal article" date="2020" name="Biotechnol. Biofuels">
        <title>New insights from the biogas microbiome by comprehensive genome-resolved metagenomics of nearly 1600 species originating from multiple anaerobic digesters.</title>
        <authorList>
            <person name="Campanaro S."/>
            <person name="Treu L."/>
            <person name="Rodriguez-R L.M."/>
            <person name="Kovalovszki A."/>
            <person name="Ziels R.M."/>
            <person name="Maus I."/>
            <person name="Zhu X."/>
            <person name="Kougias P.G."/>
            <person name="Basile A."/>
            <person name="Luo G."/>
            <person name="Schluter A."/>
            <person name="Konstantinidis K.T."/>
            <person name="Angelidaki I."/>
        </authorList>
    </citation>
    <scope>NUCLEOTIDE SEQUENCE</scope>
    <source>
        <strain evidence="2">AS06rmzACSIP_7</strain>
    </source>
</reference>
<dbReference type="Proteomes" id="UP000777265">
    <property type="component" value="Unassembled WGS sequence"/>
</dbReference>
<dbReference type="InterPro" id="IPR013216">
    <property type="entry name" value="Methyltransf_11"/>
</dbReference>
<dbReference type="EMBL" id="JAAYEE010000128">
    <property type="protein sequence ID" value="NLW35402.1"/>
    <property type="molecule type" value="Genomic_DNA"/>
</dbReference>
<dbReference type="GO" id="GO:0008757">
    <property type="term" value="F:S-adenosylmethionine-dependent methyltransferase activity"/>
    <property type="evidence" value="ECO:0007669"/>
    <property type="project" value="InterPro"/>
</dbReference>
<dbReference type="CDD" id="cd02440">
    <property type="entry name" value="AdoMet_MTases"/>
    <property type="match status" value="1"/>
</dbReference>
<dbReference type="PANTHER" id="PTHR43591:SF24">
    <property type="entry name" value="2-METHOXY-6-POLYPRENYL-1,4-BENZOQUINOL METHYLASE, MITOCHONDRIAL"/>
    <property type="match status" value="1"/>
</dbReference>
<gene>
    <name evidence="2" type="ORF">GXY80_07970</name>
</gene>
<keyword evidence="2" id="KW-0808">Transferase</keyword>
<sequence length="204" mass="22546">MNVVEFDKVAREVFAPAYIAFARQIKEATGITRGVCLDAGAGGGYLSIALAEATDLDMILLDQSQEMQDIADRNILEAGLGKRLCTLFADVHEIPLDDCSVDLVVSRGSVFFWKDQAKAFREIYRVIVPGGVTFVGGGFGSVELKKRIDEKMMERNKDWLEHTRGRMDVNRMEKFHAALGKAGVPYEIRPVEAGFGIMIRKAAS</sequence>
<dbReference type="PANTHER" id="PTHR43591">
    <property type="entry name" value="METHYLTRANSFERASE"/>
    <property type="match status" value="1"/>
</dbReference>
<protein>
    <submittedName>
        <fullName evidence="2">Class I SAM-dependent methyltransferase</fullName>
    </submittedName>
</protein>
<dbReference type="Pfam" id="PF08241">
    <property type="entry name" value="Methyltransf_11"/>
    <property type="match status" value="1"/>
</dbReference>
<organism evidence="2 3">
    <name type="scientific">Syntrophorhabdus aromaticivorans</name>
    <dbReference type="NCBI Taxonomy" id="328301"/>
    <lineage>
        <taxon>Bacteria</taxon>
        <taxon>Pseudomonadati</taxon>
        <taxon>Thermodesulfobacteriota</taxon>
        <taxon>Syntrophorhabdia</taxon>
        <taxon>Syntrophorhabdales</taxon>
        <taxon>Syntrophorhabdaceae</taxon>
        <taxon>Syntrophorhabdus</taxon>
    </lineage>
</organism>
<evidence type="ECO:0000313" key="2">
    <source>
        <dbReference type="EMBL" id="NLW35402.1"/>
    </source>
</evidence>
<reference evidence="2" key="2">
    <citation type="submission" date="2020-01" db="EMBL/GenBank/DDBJ databases">
        <authorList>
            <person name="Campanaro S."/>
        </authorList>
    </citation>
    <scope>NUCLEOTIDE SEQUENCE</scope>
    <source>
        <strain evidence="2">AS06rmzACSIP_7</strain>
    </source>
</reference>
<dbReference type="InterPro" id="IPR029063">
    <property type="entry name" value="SAM-dependent_MTases_sf"/>
</dbReference>
<accession>A0A971S1M8</accession>
<dbReference type="SUPFAM" id="SSF53335">
    <property type="entry name" value="S-adenosyl-L-methionine-dependent methyltransferases"/>
    <property type="match status" value="1"/>
</dbReference>